<evidence type="ECO:0000256" key="9">
    <source>
        <dbReference type="ARBA" id="ARBA00023150"/>
    </source>
</evidence>
<protein>
    <recommendedName>
        <fullName evidence="11">Molybdopterin molybdenumtransferase</fullName>
        <ecNumber evidence="11">2.10.1.1</ecNumber>
    </recommendedName>
</protein>
<feature type="domain" description="MoaB/Mog" evidence="12">
    <location>
        <begin position="175"/>
        <end position="313"/>
    </location>
</feature>
<dbReference type="Gene3D" id="2.40.340.10">
    <property type="entry name" value="MoeA, C-terminal, domain IV"/>
    <property type="match status" value="1"/>
</dbReference>
<comment type="caution">
    <text evidence="13">The sequence shown here is derived from an EMBL/GenBank/DDBJ whole genome shotgun (WGS) entry which is preliminary data.</text>
</comment>
<comment type="cofactor">
    <cofactor evidence="1 11">
        <name>Mg(2+)</name>
        <dbReference type="ChEBI" id="CHEBI:18420"/>
    </cofactor>
</comment>
<dbReference type="EC" id="2.10.1.1" evidence="11"/>
<dbReference type="InterPro" id="IPR001453">
    <property type="entry name" value="MoaB/Mog_dom"/>
</dbReference>
<keyword evidence="8 11" id="KW-0460">Magnesium</keyword>
<comment type="catalytic activity">
    <reaction evidence="10">
        <text>adenylyl-molybdopterin + molybdate = Mo-molybdopterin + AMP + H(+)</text>
        <dbReference type="Rhea" id="RHEA:35047"/>
        <dbReference type="ChEBI" id="CHEBI:15378"/>
        <dbReference type="ChEBI" id="CHEBI:36264"/>
        <dbReference type="ChEBI" id="CHEBI:62727"/>
        <dbReference type="ChEBI" id="CHEBI:71302"/>
        <dbReference type="ChEBI" id="CHEBI:456215"/>
        <dbReference type="EC" id="2.10.1.1"/>
    </reaction>
</comment>
<reference evidence="13 14" key="1">
    <citation type="submission" date="2018-10" db="EMBL/GenBank/DDBJ databases">
        <title>Sinomicrobium pectinilyticum sp. nov., a pectinase-producing bacterium isolated from alkaline and saline soil, and emended description of the genus Sinomicrobium.</title>
        <authorList>
            <person name="Cheng B."/>
            <person name="Li C."/>
            <person name="Lai Q."/>
            <person name="Du M."/>
            <person name="Shao Z."/>
            <person name="Xu P."/>
            <person name="Yang C."/>
        </authorList>
    </citation>
    <scope>NUCLEOTIDE SEQUENCE [LARGE SCALE GENOMIC DNA]</scope>
    <source>
        <strain evidence="13 14">5DNS001</strain>
    </source>
</reference>
<dbReference type="Gene3D" id="3.40.980.10">
    <property type="entry name" value="MoaB/Mog-like domain"/>
    <property type="match status" value="1"/>
</dbReference>
<dbReference type="EMBL" id="RJTM01000122">
    <property type="protein sequence ID" value="RNL81691.1"/>
    <property type="molecule type" value="Genomic_DNA"/>
</dbReference>
<proteinExistence type="inferred from homology"/>
<dbReference type="AlphaFoldDB" id="A0A3N0E1I2"/>
<dbReference type="InterPro" id="IPR036425">
    <property type="entry name" value="MoaB/Mog-like_dom_sf"/>
</dbReference>
<dbReference type="Pfam" id="PF00994">
    <property type="entry name" value="MoCF_biosynth"/>
    <property type="match status" value="1"/>
</dbReference>
<evidence type="ECO:0000256" key="8">
    <source>
        <dbReference type="ARBA" id="ARBA00022842"/>
    </source>
</evidence>
<dbReference type="InterPro" id="IPR005110">
    <property type="entry name" value="MoeA_linker/N"/>
</dbReference>
<keyword evidence="9 11" id="KW-0501">Molybdenum cofactor biosynthesis</keyword>
<dbReference type="RefSeq" id="WP_123217482.1">
    <property type="nucleotide sequence ID" value="NZ_RJTM01000122.1"/>
</dbReference>
<dbReference type="NCBIfam" id="NF045515">
    <property type="entry name" value="Glp_gephyrin"/>
    <property type="match status" value="1"/>
</dbReference>
<dbReference type="SUPFAM" id="SSF63882">
    <property type="entry name" value="MoeA N-terminal region -like"/>
    <property type="match status" value="1"/>
</dbReference>
<evidence type="ECO:0000256" key="11">
    <source>
        <dbReference type="RuleBase" id="RU365090"/>
    </source>
</evidence>
<dbReference type="PANTHER" id="PTHR10192">
    <property type="entry name" value="MOLYBDOPTERIN BIOSYNTHESIS PROTEIN"/>
    <property type="match status" value="1"/>
</dbReference>
<evidence type="ECO:0000256" key="4">
    <source>
        <dbReference type="ARBA" id="ARBA00010763"/>
    </source>
</evidence>
<keyword evidence="5 11" id="KW-0500">Molybdenum</keyword>
<evidence type="ECO:0000256" key="10">
    <source>
        <dbReference type="ARBA" id="ARBA00047317"/>
    </source>
</evidence>
<dbReference type="UniPathway" id="UPA00344"/>
<evidence type="ECO:0000256" key="2">
    <source>
        <dbReference type="ARBA" id="ARBA00002901"/>
    </source>
</evidence>
<dbReference type="GO" id="GO:0005829">
    <property type="term" value="C:cytosol"/>
    <property type="evidence" value="ECO:0007669"/>
    <property type="project" value="TreeGrafter"/>
</dbReference>
<dbReference type="InterPro" id="IPR005111">
    <property type="entry name" value="MoeA_C_domain_IV"/>
</dbReference>
<dbReference type="SUPFAM" id="SSF53218">
    <property type="entry name" value="Molybdenum cofactor biosynthesis proteins"/>
    <property type="match status" value="1"/>
</dbReference>
<evidence type="ECO:0000313" key="13">
    <source>
        <dbReference type="EMBL" id="RNL81691.1"/>
    </source>
</evidence>
<keyword evidence="14" id="KW-1185">Reference proteome</keyword>
<keyword evidence="7 11" id="KW-0479">Metal-binding</keyword>
<evidence type="ECO:0000313" key="14">
    <source>
        <dbReference type="Proteomes" id="UP000267469"/>
    </source>
</evidence>
<dbReference type="Pfam" id="PF03454">
    <property type="entry name" value="MoeA_C"/>
    <property type="match status" value="1"/>
</dbReference>
<comment type="function">
    <text evidence="2 11">Catalyzes the insertion of molybdate into adenylated molybdopterin with the concomitant release of AMP.</text>
</comment>
<keyword evidence="6 11" id="KW-0808">Transferase</keyword>
<dbReference type="InterPro" id="IPR038987">
    <property type="entry name" value="MoeA-like"/>
</dbReference>
<accession>A0A3N0E1I2</accession>
<dbReference type="NCBIfam" id="TIGR00177">
    <property type="entry name" value="molyb_syn"/>
    <property type="match status" value="1"/>
</dbReference>
<name>A0A3N0E1I2_SINP1</name>
<organism evidence="13 14">
    <name type="scientific">Sinomicrobium pectinilyticum</name>
    <dbReference type="NCBI Taxonomy" id="1084421"/>
    <lineage>
        <taxon>Bacteria</taxon>
        <taxon>Pseudomonadati</taxon>
        <taxon>Bacteroidota</taxon>
        <taxon>Flavobacteriia</taxon>
        <taxon>Flavobacteriales</taxon>
        <taxon>Flavobacteriaceae</taxon>
        <taxon>Sinomicrobium</taxon>
    </lineage>
</organism>
<dbReference type="GO" id="GO:0046872">
    <property type="term" value="F:metal ion binding"/>
    <property type="evidence" value="ECO:0007669"/>
    <property type="project" value="UniProtKB-UniRule"/>
</dbReference>
<sequence length="396" mass="42848">MISVTEGRKIIRDHTLPLRPVTIDTDRASGYVLAEDVRAGCDIPPFDQSAMDGYAILYTGWKTGEALQVDGEIPAGQAGTYELPSGKAARIFTGAPMPEGADTVVMQEKTEREGNRLFIKDPELERGNNVRQKGTEIRKSELALAKGTVLTPAGIGFLSGVGITEIKVFPRPSVAVIVTGNELQAPGNPLQQGQIYESNSFMLKAALREMGITDISVDSAGDNLDELTTVLGEYIESHDVVLLTGGVSVGDYDFVVEAASGCGITQRFHKLRQRPGKPLYFGTKGQKIVFGLPGNPSSVLTCFYEYVWMALQKLSGQEKQLAALNVPLGNEISKKNALTQFLKGVYTDGEVTPLSGQESFRMGSFAHANCLIRLGEEAKDYTKGEKVEIHLLPVYG</sequence>
<evidence type="ECO:0000256" key="1">
    <source>
        <dbReference type="ARBA" id="ARBA00001946"/>
    </source>
</evidence>
<dbReference type="Gene3D" id="3.90.105.10">
    <property type="entry name" value="Molybdopterin biosynthesis moea protein, domain 2"/>
    <property type="match status" value="1"/>
</dbReference>
<dbReference type="GO" id="GO:0006777">
    <property type="term" value="P:Mo-molybdopterin cofactor biosynthetic process"/>
    <property type="evidence" value="ECO:0007669"/>
    <property type="project" value="UniProtKB-UniRule"/>
</dbReference>
<dbReference type="SMART" id="SM00852">
    <property type="entry name" value="MoCF_biosynth"/>
    <property type="match status" value="1"/>
</dbReference>
<comment type="pathway">
    <text evidence="3 11">Cofactor biosynthesis; molybdopterin biosynthesis.</text>
</comment>
<evidence type="ECO:0000256" key="5">
    <source>
        <dbReference type="ARBA" id="ARBA00022505"/>
    </source>
</evidence>
<gene>
    <name evidence="13" type="ORF">ED312_18330</name>
</gene>
<dbReference type="PANTHER" id="PTHR10192:SF5">
    <property type="entry name" value="GEPHYRIN"/>
    <property type="match status" value="1"/>
</dbReference>
<dbReference type="SUPFAM" id="SSF63867">
    <property type="entry name" value="MoeA C-terminal domain-like"/>
    <property type="match status" value="1"/>
</dbReference>
<dbReference type="CDD" id="cd00887">
    <property type="entry name" value="MoeA"/>
    <property type="match status" value="1"/>
</dbReference>
<dbReference type="Pfam" id="PF03453">
    <property type="entry name" value="MoeA_N"/>
    <property type="match status" value="1"/>
</dbReference>
<evidence type="ECO:0000256" key="6">
    <source>
        <dbReference type="ARBA" id="ARBA00022679"/>
    </source>
</evidence>
<evidence type="ECO:0000256" key="7">
    <source>
        <dbReference type="ARBA" id="ARBA00022723"/>
    </source>
</evidence>
<dbReference type="Gene3D" id="2.170.190.11">
    <property type="entry name" value="Molybdopterin biosynthesis moea protein, domain 3"/>
    <property type="match status" value="1"/>
</dbReference>
<dbReference type="OrthoDB" id="9804758at2"/>
<evidence type="ECO:0000259" key="12">
    <source>
        <dbReference type="SMART" id="SM00852"/>
    </source>
</evidence>
<dbReference type="FunFam" id="3.40.980.10:FF:000004">
    <property type="entry name" value="Molybdopterin molybdenumtransferase"/>
    <property type="match status" value="1"/>
</dbReference>
<comment type="similarity">
    <text evidence="4 11">Belongs to the MoeA family.</text>
</comment>
<dbReference type="Proteomes" id="UP000267469">
    <property type="component" value="Unassembled WGS sequence"/>
</dbReference>
<evidence type="ECO:0000256" key="3">
    <source>
        <dbReference type="ARBA" id="ARBA00005046"/>
    </source>
</evidence>
<dbReference type="InterPro" id="IPR036135">
    <property type="entry name" value="MoeA_linker/N_sf"/>
</dbReference>
<dbReference type="GO" id="GO:0061599">
    <property type="term" value="F:molybdopterin molybdotransferase activity"/>
    <property type="evidence" value="ECO:0007669"/>
    <property type="project" value="UniProtKB-UniRule"/>
</dbReference>
<dbReference type="InterPro" id="IPR036688">
    <property type="entry name" value="MoeA_C_domain_IV_sf"/>
</dbReference>